<proteinExistence type="predicted"/>
<sequence length="105" mass="11721">MRISTMLSRLELNAKTAWSVRDQAMVKLQWNVKFQDSDPLATKITYMAVMPGLVLKKVGIGSVAGNDSKREPENSHDVVEGCLAGKKKLDLGWQESDFLRSGRKI</sequence>
<dbReference type="EMBL" id="EQ973776">
    <property type="protein sequence ID" value="EEF50200.1"/>
    <property type="molecule type" value="Genomic_DNA"/>
</dbReference>
<evidence type="ECO:0000313" key="1">
    <source>
        <dbReference type="EMBL" id="EEF50200.1"/>
    </source>
</evidence>
<gene>
    <name evidence="1" type="ORF">RCOM_1772550</name>
</gene>
<organism evidence="1 2">
    <name type="scientific">Ricinus communis</name>
    <name type="common">Castor bean</name>
    <dbReference type="NCBI Taxonomy" id="3988"/>
    <lineage>
        <taxon>Eukaryota</taxon>
        <taxon>Viridiplantae</taxon>
        <taxon>Streptophyta</taxon>
        <taxon>Embryophyta</taxon>
        <taxon>Tracheophyta</taxon>
        <taxon>Spermatophyta</taxon>
        <taxon>Magnoliopsida</taxon>
        <taxon>eudicotyledons</taxon>
        <taxon>Gunneridae</taxon>
        <taxon>Pentapetalae</taxon>
        <taxon>rosids</taxon>
        <taxon>fabids</taxon>
        <taxon>Malpighiales</taxon>
        <taxon>Euphorbiaceae</taxon>
        <taxon>Acalyphoideae</taxon>
        <taxon>Acalypheae</taxon>
        <taxon>Ricinus</taxon>
    </lineage>
</organism>
<name>B9REJ7_RICCO</name>
<dbReference type="AlphaFoldDB" id="B9REJ7"/>
<dbReference type="InParanoid" id="B9REJ7"/>
<evidence type="ECO:0000313" key="2">
    <source>
        <dbReference type="Proteomes" id="UP000008311"/>
    </source>
</evidence>
<reference evidence="2" key="1">
    <citation type="journal article" date="2010" name="Nat. Biotechnol.">
        <title>Draft genome sequence of the oilseed species Ricinus communis.</title>
        <authorList>
            <person name="Chan A.P."/>
            <person name="Crabtree J."/>
            <person name="Zhao Q."/>
            <person name="Lorenzi H."/>
            <person name="Orvis J."/>
            <person name="Puiu D."/>
            <person name="Melake-Berhan A."/>
            <person name="Jones K.M."/>
            <person name="Redman J."/>
            <person name="Chen G."/>
            <person name="Cahoon E.B."/>
            <person name="Gedil M."/>
            <person name="Stanke M."/>
            <person name="Haas B.J."/>
            <person name="Wortman J.R."/>
            <person name="Fraser-Liggett C.M."/>
            <person name="Ravel J."/>
            <person name="Rabinowicz P.D."/>
        </authorList>
    </citation>
    <scope>NUCLEOTIDE SEQUENCE [LARGE SCALE GENOMIC DNA]</scope>
    <source>
        <strain evidence="2">cv. Hale</strain>
    </source>
</reference>
<protein>
    <submittedName>
        <fullName evidence="1">Uncharacterized protein</fullName>
    </submittedName>
</protein>
<keyword evidence="2" id="KW-1185">Reference proteome</keyword>
<dbReference type="Proteomes" id="UP000008311">
    <property type="component" value="Unassembled WGS sequence"/>
</dbReference>
<accession>B9REJ7</accession>